<sequence>MHQQEPSIASVADVIVSTTLSQYASLPVAPQPGKHTVLASFALHDTRSGRVRLLSLGAGVKCLPAHRLPLRGDALHDSHAEVIARRGAIRWLLEEVQRSIEAEADAWVYARADGLYALRDDVHLWMYASTVPCGDASMGILAATQDPEVSARMDAVMRPHLPPDAPSRGREGYARLGALRTKPGRADAPRVLSMSCSDKIARWCVLGIQGALASHVLAPVYIHAIVLGGVDRSMREQVLMDCDRAFYKRLGRLEDLPWTHGVARPAVHFTDLAFKHARSMTSVATTNTSNDAFCWVAECGWEVLINGQKRGVSPKHRFNSKFRPMLSKISLLGLSHAILSTLGRPVPLESASYHEIKQAATTYQAAKRCLLGPNAPFAGWVASGDEWESFDARGELRSEAQTRQHNYSEHTVVGDPHATSV</sequence>
<dbReference type="GO" id="GO:0006382">
    <property type="term" value="P:adenosine to inosine editing"/>
    <property type="evidence" value="ECO:0007669"/>
    <property type="project" value="TreeGrafter"/>
</dbReference>
<feature type="compositionally biased region" description="Basic and acidic residues" evidence="1">
    <location>
        <begin position="398"/>
        <end position="408"/>
    </location>
</feature>
<proteinExistence type="predicted"/>
<dbReference type="AlphaFoldDB" id="A0A9P5TCS0"/>
<evidence type="ECO:0000259" key="2">
    <source>
        <dbReference type="PROSITE" id="PS50141"/>
    </source>
</evidence>
<dbReference type="GO" id="GO:0005737">
    <property type="term" value="C:cytoplasm"/>
    <property type="evidence" value="ECO:0007669"/>
    <property type="project" value="TreeGrafter"/>
</dbReference>
<evidence type="ECO:0000313" key="4">
    <source>
        <dbReference type="Proteomes" id="UP000759537"/>
    </source>
</evidence>
<dbReference type="GO" id="GO:0006396">
    <property type="term" value="P:RNA processing"/>
    <property type="evidence" value="ECO:0007669"/>
    <property type="project" value="InterPro"/>
</dbReference>
<dbReference type="GO" id="GO:0008251">
    <property type="term" value="F:tRNA-specific adenosine deaminase activity"/>
    <property type="evidence" value="ECO:0007669"/>
    <property type="project" value="TreeGrafter"/>
</dbReference>
<dbReference type="Proteomes" id="UP000759537">
    <property type="component" value="Unassembled WGS sequence"/>
</dbReference>
<protein>
    <recommendedName>
        <fullName evidence="2">A to I editase domain-containing protein</fullName>
    </recommendedName>
</protein>
<feature type="domain" description="A to I editase" evidence="2">
    <location>
        <begin position="55"/>
        <end position="390"/>
    </location>
</feature>
<dbReference type="GO" id="GO:0005730">
    <property type="term" value="C:nucleolus"/>
    <property type="evidence" value="ECO:0007669"/>
    <property type="project" value="TreeGrafter"/>
</dbReference>
<comment type="caution">
    <text evidence="3">The sequence shown here is derived from an EMBL/GenBank/DDBJ whole genome shotgun (WGS) entry which is preliminary data.</text>
</comment>
<feature type="region of interest" description="Disordered" evidence="1">
    <location>
        <begin position="398"/>
        <end position="421"/>
    </location>
</feature>
<dbReference type="OrthoDB" id="10268011at2759"/>
<dbReference type="GO" id="GO:0003725">
    <property type="term" value="F:double-stranded RNA binding"/>
    <property type="evidence" value="ECO:0007669"/>
    <property type="project" value="TreeGrafter"/>
</dbReference>
<dbReference type="GO" id="GO:0003726">
    <property type="term" value="F:double-stranded RNA adenosine deaminase activity"/>
    <property type="evidence" value="ECO:0007669"/>
    <property type="project" value="TreeGrafter"/>
</dbReference>
<dbReference type="SMART" id="SM00552">
    <property type="entry name" value="ADEAMc"/>
    <property type="match status" value="1"/>
</dbReference>
<reference evidence="3" key="2">
    <citation type="journal article" date="2020" name="Nat. Commun.">
        <title>Large-scale genome sequencing of mycorrhizal fungi provides insights into the early evolution of symbiotic traits.</title>
        <authorList>
            <person name="Miyauchi S."/>
            <person name="Kiss E."/>
            <person name="Kuo A."/>
            <person name="Drula E."/>
            <person name="Kohler A."/>
            <person name="Sanchez-Garcia M."/>
            <person name="Morin E."/>
            <person name="Andreopoulos B."/>
            <person name="Barry K.W."/>
            <person name="Bonito G."/>
            <person name="Buee M."/>
            <person name="Carver A."/>
            <person name="Chen C."/>
            <person name="Cichocki N."/>
            <person name="Clum A."/>
            <person name="Culley D."/>
            <person name="Crous P.W."/>
            <person name="Fauchery L."/>
            <person name="Girlanda M."/>
            <person name="Hayes R.D."/>
            <person name="Keri Z."/>
            <person name="LaButti K."/>
            <person name="Lipzen A."/>
            <person name="Lombard V."/>
            <person name="Magnuson J."/>
            <person name="Maillard F."/>
            <person name="Murat C."/>
            <person name="Nolan M."/>
            <person name="Ohm R.A."/>
            <person name="Pangilinan J."/>
            <person name="Pereira M.F."/>
            <person name="Perotto S."/>
            <person name="Peter M."/>
            <person name="Pfister S."/>
            <person name="Riley R."/>
            <person name="Sitrit Y."/>
            <person name="Stielow J.B."/>
            <person name="Szollosi G."/>
            <person name="Zifcakova L."/>
            <person name="Stursova M."/>
            <person name="Spatafora J.W."/>
            <person name="Tedersoo L."/>
            <person name="Vaario L.M."/>
            <person name="Yamada A."/>
            <person name="Yan M."/>
            <person name="Wang P."/>
            <person name="Xu J."/>
            <person name="Bruns T."/>
            <person name="Baldrian P."/>
            <person name="Vilgalys R."/>
            <person name="Dunand C."/>
            <person name="Henrissat B."/>
            <person name="Grigoriev I.V."/>
            <person name="Hibbett D."/>
            <person name="Nagy L.G."/>
            <person name="Martin F.M."/>
        </authorList>
    </citation>
    <scope>NUCLEOTIDE SEQUENCE</scope>
    <source>
        <strain evidence="3">Prilba</strain>
    </source>
</reference>
<accession>A0A9P5TCS0</accession>
<dbReference type="EMBL" id="WHVB01000003">
    <property type="protein sequence ID" value="KAF8485325.1"/>
    <property type="molecule type" value="Genomic_DNA"/>
</dbReference>
<organism evidence="3 4">
    <name type="scientific">Russula ochroleuca</name>
    <dbReference type="NCBI Taxonomy" id="152965"/>
    <lineage>
        <taxon>Eukaryota</taxon>
        <taxon>Fungi</taxon>
        <taxon>Dikarya</taxon>
        <taxon>Basidiomycota</taxon>
        <taxon>Agaricomycotina</taxon>
        <taxon>Agaricomycetes</taxon>
        <taxon>Russulales</taxon>
        <taxon>Russulaceae</taxon>
        <taxon>Russula</taxon>
    </lineage>
</organism>
<dbReference type="PANTHER" id="PTHR10910">
    <property type="entry name" value="EUKARYOTE SPECIFIC DSRNA BINDING PROTEIN"/>
    <property type="match status" value="1"/>
</dbReference>
<evidence type="ECO:0000313" key="3">
    <source>
        <dbReference type="EMBL" id="KAF8485325.1"/>
    </source>
</evidence>
<keyword evidence="4" id="KW-1185">Reference proteome</keyword>
<name>A0A9P5TCS0_9AGAM</name>
<dbReference type="InterPro" id="IPR002466">
    <property type="entry name" value="A_deamin"/>
</dbReference>
<gene>
    <name evidence="3" type="ORF">DFH94DRAFT_663227</name>
</gene>
<dbReference type="Pfam" id="PF02137">
    <property type="entry name" value="A_deamin"/>
    <property type="match status" value="1"/>
</dbReference>
<dbReference type="PANTHER" id="PTHR10910:SF62">
    <property type="entry name" value="AT07585P-RELATED"/>
    <property type="match status" value="1"/>
</dbReference>
<evidence type="ECO:0000256" key="1">
    <source>
        <dbReference type="SAM" id="MobiDB-lite"/>
    </source>
</evidence>
<dbReference type="PROSITE" id="PS50141">
    <property type="entry name" value="A_DEAMIN_EDITASE"/>
    <property type="match status" value="1"/>
</dbReference>
<reference evidence="3" key="1">
    <citation type="submission" date="2019-10" db="EMBL/GenBank/DDBJ databases">
        <authorList>
            <consortium name="DOE Joint Genome Institute"/>
            <person name="Kuo A."/>
            <person name="Miyauchi S."/>
            <person name="Kiss E."/>
            <person name="Drula E."/>
            <person name="Kohler A."/>
            <person name="Sanchez-Garcia M."/>
            <person name="Andreopoulos B."/>
            <person name="Barry K.W."/>
            <person name="Bonito G."/>
            <person name="Buee M."/>
            <person name="Carver A."/>
            <person name="Chen C."/>
            <person name="Cichocki N."/>
            <person name="Clum A."/>
            <person name="Culley D."/>
            <person name="Crous P.W."/>
            <person name="Fauchery L."/>
            <person name="Girlanda M."/>
            <person name="Hayes R."/>
            <person name="Keri Z."/>
            <person name="LaButti K."/>
            <person name="Lipzen A."/>
            <person name="Lombard V."/>
            <person name="Magnuson J."/>
            <person name="Maillard F."/>
            <person name="Morin E."/>
            <person name="Murat C."/>
            <person name="Nolan M."/>
            <person name="Ohm R."/>
            <person name="Pangilinan J."/>
            <person name="Pereira M."/>
            <person name="Perotto S."/>
            <person name="Peter M."/>
            <person name="Riley R."/>
            <person name="Sitrit Y."/>
            <person name="Stielow B."/>
            <person name="Szollosi G."/>
            <person name="Zifcakova L."/>
            <person name="Stursova M."/>
            <person name="Spatafora J.W."/>
            <person name="Tedersoo L."/>
            <person name="Vaario L.-M."/>
            <person name="Yamada A."/>
            <person name="Yan M."/>
            <person name="Wang P."/>
            <person name="Xu J."/>
            <person name="Bruns T."/>
            <person name="Baldrian P."/>
            <person name="Vilgalys R."/>
            <person name="Henrissat B."/>
            <person name="Grigoriev I.V."/>
            <person name="Hibbett D."/>
            <person name="Nagy L.G."/>
            <person name="Martin F.M."/>
        </authorList>
    </citation>
    <scope>NUCLEOTIDE SEQUENCE</scope>
    <source>
        <strain evidence="3">Prilba</strain>
    </source>
</reference>